<gene>
    <name evidence="2" type="ORF">FRY97_20155</name>
</gene>
<comment type="caution">
    <text evidence="2">The sequence shown here is derived from an EMBL/GenBank/DDBJ whole genome shotgun (WGS) entry which is preliminary data.</text>
</comment>
<protein>
    <recommendedName>
        <fullName evidence="4">Two component regulator three Y domain-containing protein</fullName>
    </recommendedName>
</protein>
<reference evidence="2 3" key="1">
    <citation type="submission" date="2019-08" db="EMBL/GenBank/DDBJ databases">
        <title>Genome of Phaeodactylibacter luteus.</title>
        <authorList>
            <person name="Bowman J.P."/>
        </authorList>
    </citation>
    <scope>NUCLEOTIDE SEQUENCE [LARGE SCALE GENOMIC DNA]</scope>
    <source>
        <strain evidence="2 3">KCTC 42180</strain>
    </source>
</reference>
<dbReference type="InterPro" id="IPR015943">
    <property type="entry name" value="WD40/YVTN_repeat-like_dom_sf"/>
</dbReference>
<dbReference type="Gene3D" id="2.130.10.10">
    <property type="entry name" value="YVTN repeat-like/Quinoprotein amine dehydrogenase"/>
    <property type="match status" value="2"/>
</dbReference>
<dbReference type="Pfam" id="PF07494">
    <property type="entry name" value="Reg_prop"/>
    <property type="match status" value="1"/>
</dbReference>
<sequence length="805" mass="93140">MHTQLQLAKLLLLLVNLTLFSSANAQSYSSVTDLEEYRLELQVWTKGDGIPDWYVEGVFQDSRGMLWIAWKGRLCRFDGKSIKTVLEEPRGHYEFVATYLGEDRLGNIWKLSAREGSKGIEVYNPFTETFTSMEAYLGKEAGQLPADIDFRQWALYSFHEIIYLYHRDDGQMWKFDGHWEQICAGRKEEIVGAQFIPAPGKGVWSISGQDGVRLLDQQGQTVKHFPELRWLDPRHPDLWWPLDTAPEVELLLTEDFRLQQRLSEEEVRCLYTDQRLDKRRSARTVFQPYQLQRYLSRQERLPGGHSALQLDFNGINKLELVNRERQDRTNLLPVINEALSKFNLSVDKAPDFIYGYPWPIVLRDGSILWLPQGRAAIVIAQIKPVHFQSTEQDKRFYWMSARGEKLYTLAEPGSQVSAYALDHFAKERLVPSFFPVNCLSTQADYLWYGYSGKFGKLSYAPPHTSQLITAGQGGEEEDYHHIYDLLFLTDSLLWVASDLGAYELDLKSLERRPLIDSTAVNVFYRDRGGRVWAGTEQGAYSFSEHRYYLNALPEIGALDIVHFYEQSPDTYWLATRQGLIRWEPGSDRYKRFTTEDGLSDNIIHAVYPDKHGRLWMSTNYGISAFLPADSTFQSFFIEDGLSHNEQNFRAHAQDESGRLYFGSLAGINYFDPNDIPLPQNQMGYDLFANYMTLYDGEGKILREQAIVLNETAPYALPRSCKQLSIKFSLPNYQTRRLSIEWQIANTGGQWQALGSDREFFMPNVPFGDLHLAFRVRNSDTHQIMGTYQLHFEVQKPILYSLFFWL</sequence>
<keyword evidence="3" id="KW-1185">Reference proteome</keyword>
<dbReference type="EMBL" id="VOOR01000071">
    <property type="protein sequence ID" value="TXB60637.1"/>
    <property type="molecule type" value="Genomic_DNA"/>
</dbReference>
<dbReference type="SUPFAM" id="SSF63829">
    <property type="entry name" value="Calcium-dependent phosphotriesterase"/>
    <property type="match status" value="1"/>
</dbReference>
<dbReference type="InterPro" id="IPR011110">
    <property type="entry name" value="Reg_prop"/>
</dbReference>
<dbReference type="Gene3D" id="2.60.40.10">
    <property type="entry name" value="Immunoglobulins"/>
    <property type="match status" value="1"/>
</dbReference>
<feature type="signal peptide" evidence="1">
    <location>
        <begin position="1"/>
        <end position="25"/>
    </location>
</feature>
<feature type="non-terminal residue" evidence="2">
    <location>
        <position position="805"/>
    </location>
</feature>
<feature type="chain" id="PRO_5022839824" description="Two component regulator three Y domain-containing protein" evidence="1">
    <location>
        <begin position="26"/>
        <end position="805"/>
    </location>
</feature>
<keyword evidence="1" id="KW-0732">Signal</keyword>
<accession>A0A5C6RGL3</accession>
<dbReference type="Proteomes" id="UP000321580">
    <property type="component" value="Unassembled WGS sequence"/>
</dbReference>
<dbReference type="AlphaFoldDB" id="A0A5C6RGL3"/>
<evidence type="ECO:0000313" key="3">
    <source>
        <dbReference type="Proteomes" id="UP000321580"/>
    </source>
</evidence>
<evidence type="ECO:0008006" key="4">
    <source>
        <dbReference type="Google" id="ProtNLM"/>
    </source>
</evidence>
<evidence type="ECO:0000313" key="2">
    <source>
        <dbReference type="EMBL" id="TXB60637.1"/>
    </source>
</evidence>
<name>A0A5C6RGL3_9BACT</name>
<evidence type="ECO:0000256" key="1">
    <source>
        <dbReference type="SAM" id="SignalP"/>
    </source>
</evidence>
<dbReference type="OrthoDB" id="1522078at2"/>
<organism evidence="2 3">
    <name type="scientific">Phaeodactylibacter luteus</name>
    <dbReference type="NCBI Taxonomy" id="1564516"/>
    <lineage>
        <taxon>Bacteria</taxon>
        <taxon>Pseudomonadati</taxon>
        <taxon>Bacteroidota</taxon>
        <taxon>Saprospiria</taxon>
        <taxon>Saprospirales</taxon>
        <taxon>Haliscomenobacteraceae</taxon>
        <taxon>Phaeodactylibacter</taxon>
    </lineage>
</organism>
<proteinExistence type="predicted"/>
<dbReference type="InterPro" id="IPR013783">
    <property type="entry name" value="Ig-like_fold"/>
</dbReference>